<dbReference type="AlphaFoldDB" id="A0A811JSA5"/>
<organism evidence="1 2">
    <name type="scientific">Bursaphelenchus okinawaensis</name>
    <dbReference type="NCBI Taxonomy" id="465554"/>
    <lineage>
        <taxon>Eukaryota</taxon>
        <taxon>Metazoa</taxon>
        <taxon>Ecdysozoa</taxon>
        <taxon>Nematoda</taxon>
        <taxon>Chromadorea</taxon>
        <taxon>Rhabditida</taxon>
        <taxon>Tylenchina</taxon>
        <taxon>Tylenchomorpha</taxon>
        <taxon>Aphelenchoidea</taxon>
        <taxon>Aphelenchoididae</taxon>
        <taxon>Bursaphelenchus</taxon>
    </lineage>
</organism>
<keyword evidence="2" id="KW-1185">Reference proteome</keyword>
<dbReference type="EMBL" id="CAJFDH010000001">
    <property type="protein sequence ID" value="CAD5206031.1"/>
    <property type="molecule type" value="Genomic_DNA"/>
</dbReference>
<reference evidence="1" key="1">
    <citation type="submission" date="2020-09" db="EMBL/GenBank/DDBJ databases">
        <authorList>
            <person name="Kikuchi T."/>
        </authorList>
    </citation>
    <scope>NUCLEOTIDE SEQUENCE</scope>
    <source>
        <strain evidence="1">SH1</strain>
    </source>
</reference>
<comment type="caution">
    <text evidence="1">The sequence shown here is derived from an EMBL/GenBank/DDBJ whole genome shotgun (WGS) entry which is preliminary data.</text>
</comment>
<dbReference type="Proteomes" id="UP000614601">
    <property type="component" value="Unassembled WGS sequence"/>
</dbReference>
<accession>A0A811JSA5</accession>
<evidence type="ECO:0000313" key="1">
    <source>
        <dbReference type="EMBL" id="CAD5206031.1"/>
    </source>
</evidence>
<dbReference type="EMBL" id="CAJFCW020000001">
    <property type="protein sequence ID" value="CAG9080224.1"/>
    <property type="molecule type" value="Genomic_DNA"/>
</dbReference>
<protein>
    <submittedName>
        <fullName evidence="1">Uncharacterized protein</fullName>
    </submittedName>
</protein>
<sequence length="69" mass="8059">MVELLDVLREVLEDFKGRLNIVDAESVLQRPSGGLGYLQDQFYIAYKKLSKQDERVLRIVEIRRPRAIV</sequence>
<gene>
    <name evidence="1" type="ORF">BOKJ2_LOCUS715</name>
</gene>
<proteinExistence type="predicted"/>
<name>A0A811JSA5_9BILA</name>
<dbReference type="Proteomes" id="UP000783686">
    <property type="component" value="Unassembled WGS sequence"/>
</dbReference>
<evidence type="ECO:0000313" key="2">
    <source>
        <dbReference type="Proteomes" id="UP000614601"/>
    </source>
</evidence>